<name>A0AAN9JL66_CLITE</name>
<feature type="region of interest" description="Disordered" evidence="1">
    <location>
        <begin position="65"/>
        <end position="131"/>
    </location>
</feature>
<comment type="caution">
    <text evidence="2">The sequence shown here is derived from an EMBL/GenBank/DDBJ whole genome shotgun (WGS) entry which is preliminary data.</text>
</comment>
<feature type="compositionally biased region" description="Basic and acidic residues" evidence="1">
    <location>
        <begin position="120"/>
        <end position="131"/>
    </location>
</feature>
<dbReference type="EMBL" id="JAYKXN010000003">
    <property type="protein sequence ID" value="KAK7301260.1"/>
    <property type="molecule type" value="Genomic_DNA"/>
</dbReference>
<proteinExistence type="predicted"/>
<evidence type="ECO:0000256" key="1">
    <source>
        <dbReference type="SAM" id="MobiDB-lite"/>
    </source>
</evidence>
<sequence length="163" mass="18066">MSMQTQQVNPAYENIVTSQREQAIGLGSSSSRATSSNASPNMLNQNLALMVPSITGGPSSFLTPQQNPRMNLHIGRGQEGQRSRVRPFRQFETGESSSSKRLKKDASMTKRANTMPTTQEADKTLQNDDKNNPFSVRNALYDPLFETLGLPIDPHLRVLKPLH</sequence>
<feature type="compositionally biased region" description="Polar residues" evidence="1">
    <location>
        <begin position="110"/>
        <end position="119"/>
    </location>
</feature>
<protein>
    <submittedName>
        <fullName evidence="2">Uncharacterized protein</fullName>
    </submittedName>
</protein>
<evidence type="ECO:0000313" key="2">
    <source>
        <dbReference type="EMBL" id="KAK7301260.1"/>
    </source>
</evidence>
<keyword evidence="3" id="KW-1185">Reference proteome</keyword>
<gene>
    <name evidence="2" type="ORF">RJT34_12121</name>
</gene>
<reference evidence="2 3" key="1">
    <citation type="submission" date="2024-01" db="EMBL/GenBank/DDBJ databases">
        <title>The genomes of 5 underutilized Papilionoideae crops provide insights into root nodulation and disease resistance.</title>
        <authorList>
            <person name="Yuan L."/>
        </authorList>
    </citation>
    <scope>NUCLEOTIDE SEQUENCE [LARGE SCALE GENOMIC DNA]</scope>
    <source>
        <strain evidence="2">LY-2023</strain>
        <tissue evidence="2">Leaf</tissue>
    </source>
</reference>
<dbReference type="Proteomes" id="UP001359559">
    <property type="component" value="Unassembled WGS sequence"/>
</dbReference>
<organism evidence="2 3">
    <name type="scientific">Clitoria ternatea</name>
    <name type="common">Butterfly pea</name>
    <dbReference type="NCBI Taxonomy" id="43366"/>
    <lineage>
        <taxon>Eukaryota</taxon>
        <taxon>Viridiplantae</taxon>
        <taxon>Streptophyta</taxon>
        <taxon>Embryophyta</taxon>
        <taxon>Tracheophyta</taxon>
        <taxon>Spermatophyta</taxon>
        <taxon>Magnoliopsida</taxon>
        <taxon>eudicotyledons</taxon>
        <taxon>Gunneridae</taxon>
        <taxon>Pentapetalae</taxon>
        <taxon>rosids</taxon>
        <taxon>fabids</taxon>
        <taxon>Fabales</taxon>
        <taxon>Fabaceae</taxon>
        <taxon>Papilionoideae</taxon>
        <taxon>50 kb inversion clade</taxon>
        <taxon>NPAAA clade</taxon>
        <taxon>indigoferoid/millettioid clade</taxon>
        <taxon>Phaseoleae</taxon>
        <taxon>Clitoria</taxon>
    </lineage>
</organism>
<dbReference type="AlphaFoldDB" id="A0AAN9JL66"/>
<accession>A0AAN9JL66</accession>
<evidence type="ECO:0000313" key="3">
    <source>
        <dbReference type="Proteomes" id="UP001359559"/>
    </source>
</evidence>